<keyword evidence="2" id="KW-1015">Disulfide bond</keyword>
<dbReference type="PANTHER" id="PTHR46403">
    <property type="entry name" value="TP53-REGULATED INHIBITOR OF APOPTOSIS 1"/>
    <property type="match status" value="1"/>
</dbReference>
<feature type="region of interest" description="Disordered" evidence="3">
    <location>
        <begin position="77"/>
        <end position="103"/>
    </location>
</feature>
<dbReference type="GO" id="GO:1990050">
    <property type="term" value="F:phosphatidic acid transfer activity"/>
    <property type="evidence" value="ECO:0007669"/>
    <property type="project" value="TreeGrafter"/>
</dbReference>
<dbReference type="AlphaFoldDB" id="A0A9W9DS19"/>
<dbReference type="Proteomes" id="UP001150266">
    <property type="component" value="Unassembled WGS sequence"/>
</dbReference>
<gene>
    <name evidence="4" type="ORF">J3R30DRAFT_3284440</name>
</gene>
<dbReference type="InterPro" id="IPR007918">
    <property type="entry name" value="MDM35_apoptosis"/>
</dbReference>
<dbReference type="GO" id="GO:0045332">
    <property type="term" value="P:phospholipid translocation"/>
    <property type="evidence" value="ECO:0007669"/>
    <property type="project" value="TreeGrafter"/>
</dbReference>
<evidence type="ECO:0000256" key="3">
    <source>
        <dbReference type="SAM" id="MobiDB-lite"/>
    </source>
</evidence>
<dbReference type="EMBL" id="JAOTPV010000004">
    <property type="protein sequence ID" value="KAJ4483767.1"/>
    <property type="molecule type" value="Genomic_DNA"/>
</dbReference>
<name>A0A9W9DS19_9AGAR</name>
<organism evidence="4 5">
    <name type="scientific">Lentinula aciculospora</name>
    <dbReference type="NCBI Taxonomy" id="153920"/>
    <lineage>
        <taxon>Eukaryota</taxon>
        <taxon>Fungi</taxon>
        <taxon>Dikarya</taxon>
        <taxon>Basidiomycota</taxon>
        <taxon>Agaricomycotina</taxon>
        <taxon>Agaricomycetes</taxon>
        <taxon>Agaricomycetidae</taxon>
        <taxon>Agaricales</taxon>
        <taxon>Marasmiineae</taxon>
        <taxon>Omphalotaceae</taxon>
        <taxon>Lentinula</taxon>
    </lineage>
</organism>
<proteinExistence type="inferred from homology"/>
<reference evidence="4" key="1">
    <citation type="submission" date="2022-08" db="EMBL/GenBank/DDBJ databases">
        <title>A Global Phylogenomic Analysis of the Shiitake Genus Lentinula.</title>
        <authorList>
            <consortium name="DOE Joint Genome Institute"/>
            <person name="Sierra-Patev S."/>
            <person name="Min B."/>
            <person name="Naranjo-Ortiz M."/>
            <person name="Looney B."/>
            <person name="Konkel Z."/>
            <person name="Slot J.C."/>
            <person name="Sakamoto Y."/>
            <person name="Steenwyk J.L."/>
            <person name="Rokas A."/>
            <person name="Carro J."/>
            <person name="Camarero S."/>
            <person name="Ferreira P."/>
            <person name="Molpeceres G."/>
            <person name="Ruiz-Duenas F.J."/>
            <person name="Serrano A."/>
            <person name="Henrissat B."/>
            <person name="Drula E."/>
            <person name="Hughes K.W."/>
            <person name="Mata J.L."/>
            <person name="Ishikawa N.K."/>
            <person name="Vargas-Isla R."/>
            <person name="Ushijima S."/>
            <person name="Smith C.A."/>
            <person name="Ahrendt S."/>
            <person name="Andreopoulos W."/>
            <person name="He G."/>
            <person name="Labutti K."/>
            <person name="Lipzen A."/>
            <person name="Ng V."/>
            <person name="Riley R."/>
            <person name="Sandor L."/>
            <person name="Barry K."/>
            <person name="Martinez A.T."/>
            <person name="Xiao Y."/>
            <person name="Gibbons J.G."/>
            <person name="Terashima K."/>
            <person name="Grigoriev I.V."/>
            <person name="Hibbett D.S."/>
        </authorList>
    </citation>
    <scope>NUCLEOTIDE SEQUENCE</scope>
    <source>
        <strain evidence="4">JLM2183</strain>
    </source>
</reference>
<comment type="similarity">
    <text evidence="1">Belongs to the TRIAP1/MDM35 family.</text>
</comment>
<evidence type="ECO:0000256" key="2">
    <source>
        <dbReference type="ARBA" id="ARBA00023157"/>
    </source>
</evidence>
<keyword evidence="5" id="KW-1185">Reference proteome</keyword>
<dbReference type="OrthoDB" id="19091at2759"/>
<dbReference type="GO" id="GO:0005634">
    <property type="term" value="C:nucleus"/>
    <property type="evidence" value="ECO:0007669"/>
    <property type="project" value="TreeGrafter"/>
</dbReference>
<accession>A0A9W9DS19</accession>
<comment type="caution">
    <text evidence="4">The sequence shown here is derived from an EMBL/GenBank/DDBJ whole genome shotgun (WGS) entry which is preliminary data.</text>
</comment>
<dbReference type="Pfam" id="PF05254">
    <property type="entry name" value="UPF0203"/>
    <property type="match status" value="1"/>
</dbReference>
<evidence type="ECO:0000256" key="1">
    <source>
        <dbReference type="ARBA" id="ARBA00006196"/>
    </source>
</evidence>
<dbReference type="GO" id="GO:0005758">
    <property type="term" value="C:mitochondrial intermembrane space"/>
    <property type="evidence" value="ECO:0007669"/>
    <property type="project" value="TreeGrafter"/>
</dbReference>
<evidence type="ECO:0000313" key="4">
    <source>
        <dbReference type="EMBL" id="KAJ4483767.1"/>
    </source>
</evidence>
<evidence type="ECO:0000313" key="5">
    <source>
        <dbReference type="Proteomes" id="UP001150266"/>
    </source>
</evidence>
<dbReference type="PANTHER" id="PTHR46403:SF1">
    <property type="entry name" value="TP53-REGULATED INHIBITOR OF APOPTOSIS 1"/>
    <property type="match status" value="1"/>
</dbReference>
<dbReference type="GO" id="GO:0005829">
    <property type="term" value="C:cytosol"/>
    <property type="evidence" value="ECO:0007669"/>
    <property type="project" value="TreeGrafter"/>
</dbReference>
<sequence>MAQSLASECTPLKKEYDSCFNAWFEGYLEPAVSASSSPEKYSKYSQRKAEEFQQKCGSVWKEYKACVQKALKEKGLDAMLQQSREENPLSRPPPLPPSSNSSS</sequence>
<protein>
    <submittedName>
        <fullName evidence="4">Mitochondrial distribution/morphology family 35/apoptosis</fullName>
    </submittedName>
</protein>